<feature type="chain" id="PRO_5027640509" description="B-cell receptor CD22" evidence="5">
    <location>
        <begin position="23"/>
        <end position="221"/>
    </location>
</feature>
<keyword evidence="5" id="KW-0732">Signal</keyword>
<keyword evidence="7" id="KW-1185">Reference proteome</keyword>
<sequence length="221" mass="24852">MFPRRESIFLEIFLFHLSGVLGWRWGVSYAPQEVCVVAGSSIYVDCTYTYPQNLEVETTFWYRGCSIDASPEDLSQDEQFKGRVEYLGDEINNCSLRIRDLRESDDAEYCFRFITDKWWGKWSGKPGVALSISDLQVLVAPGKVTEGNRVTLTCNATCSLSNDPTYIWYKRAVILTSNFTTGNNTLTLDPVSSEDAGSYSCAVRGQEDHPSPAVTLSVRCM</sequence>
<dbReference type="InterPro" id="IPR007110">
    <property type="entry name" value="Ig-like_dom"/>
</dbReference>
<dbReference type="AlphaFoldDB" id="A0A6P8ENN8"/>
<dbReference type="InterPro" id="IPR003598">
    <property type="entry name" value="Ig_sub2"/>
</dbReference>
<dbReference type="PROSITE" id="PS50835">
    <property type="entry name" value="IG_LIKE"/>
    <property type="match status" value="1"/>
</dbReference>
<dbReference type="GeneID" id="116219050"/>
<accession>A0A6P8ENN8</accession>
<dbReference type="Pfam" id="PF13927">
    <property type="entry name" value="Ig_3"/>
    <property type="match status" value="1"/>
</dbReference>
<evidence type="ECO:0000256" key="4">
    <source>
        <dbReference type="ARBA" id="ARBA00046458"/>
    </source>
</evidence>
<organism evidence="7 8">
    <name type="scientific">Clupea harengus</name>
    <name type="common">Atlantic herring</name>
    <dbReference type="NCBI Taxonomy" id="7950"/>
    <lineage>
        <taxon>Eukaryota</taxon>
        <taxon>Metazoa</taxon>
        <taxon>Chordata</taxon>
        <taxon>Craniata</taxon>
        <taxon>Vertebrata</taxon>
        <taxon>Euteleostomi</taxon>
        <taxon>Actinopterygii</taxon>
        <taxon>Neopterygii</taxon>
        <taxon>Teleostei</taxon>
        <taxon>Clupei</taxon>
        <taxon>Clupeiformes</taxon>
        <taxon>Clupeoidei</taxon>
        <taxon>Clupeidae</taxon>
        <taxon>Clupea</taxon>
    </lineage>
</organism>
<dbReference type="SMART" id="SM00409">
    <property type="entry name" value="IG"/>
    <property type="match status" value="2"/>
</dbReference>
<feature type="signal peptide" evidence="5">
    <location>
        <begin position="1"/>
        <end position="22"/>
    </location>
</feature>
<dbReference type="OrthoDB" id="10012075at2759"/>
<dbReference type="SMART" id="SM00408">
    <property type="entry name" value="IGc2"/>
    <property type="match status" value="1"/>
</dbReference>
<dbReference type="InterPro" id="IPR003599">
    <property type="entry name" value="Ig_sub"/>
</dbReference>
<protein>
    <recommendedName>
        <fullName evidence="1">B-cell receptor CD22</fullName>
    </recommendedName>
    <alternativeName>
        <fullName evidence="2">Sialic acid-binding Ig-like lectin 2</fullName>
    </alternativeName>
</protein>
<evidence type="ECO:0000256" key="5">
    <source>
        <dbReference type="SAM" id="SignalP"/>
    </source>
</evidence>
<comment type="subunit">
    <text evidence="4">Predominantly monomer of isoform CD22-beta. Also found as heterodimer of isoform CD22-beta and a shorter isoform. Interacts with PTPN6/SHP-1, LYN, SYK, PIK3R1/PIK3R2 and PLCG1 upon phosphorylation. Interacts with GRB2, INPP5D and SHC1 upon phosphorylation. May form a complex with INPP5D/SHIP, GRB2 and SHC1.</text>
</comment>
<evidence type="ECO:0000256" key="3">
    <source>
        <dbReference type="ARBA" id="ARBA00045430"/>
    </source>
</evidence>
<dbReference type="Pfam" id="PF24518">
    <property type="entry name" value="Ig_CD22"/>
    <property type="match status" value="1"/>
</dbReference>
<dbReference type="InterPro" id="IPR056386">
    <property type="entry name" value="Ig_CD22"/>
</dbReference>
<dbReference type="Proteomes" id="UP000515152">
    <property type="component" value="Chromosome 24"/>
</dbReference>
<gene>
    <name evidence="8" type="primary">LOC116219050</name>
</gene>
<name>A0A6P8ENN8_CLUHA</name>
<evidence type="ECO:0000256" key="1">
    <source>
        <dbReference type="ARBA" id="ARBA00040106"/>
    </source>
</evidence>
<dbReference type="SUPFAM" id="SSF48726">
    <property type="entry name" value="Immunoglobulin"/>
    <property type="match status" value="2"/>
</dbReference>
<evidence type="ECO:0000259" key="6">
    <source>
        <dbReference type="PROSITE" id="PS50835"/>
    </source>
</evidence>
<comment type="function">
    <text evidence="3">Most highly expressed siglec (sialic acid-binding immunoglobulin-like lectin) on B-cells that plays a role in various aspects of B-cell biology including differentiation, antigen presentation, and trafficking to bone marrow. Binds to alpha 2,6-linked sialic acid residues of surface molecules such as CD22 itself, CD45 and IgM in a cis configuration. Can also bind to ligands on other cells as an adhesion molecule in a trans configuration. Acts as an inhibitory coreceptor on the surface of B-cells and inhibits B-cell receptor induced signaling, characterized by inhibition of the calcium mobilization and cellular activation. Mechanistically, the immunoreceptor tyrosine-based inhibitory motif domain is phosphorylated by the Src kinase LYN, which in turn leads to the recruitment of the protein tyrosine phosphatase 1/PTPN6, leading to the negative regulation of BCR signaling. If this negative signaling from is of sufficient strength, apoptosis of the B-cell can be induced.</text>
</comment>
<dbReference type="RefSeq" id="XP_031417813.1">
    <property type="nucleotide sequence ID" value="XM_031561953.1"/>
</dbReference>
<evidence type="ECO:0000313" key="8">
    <source>
        <dbReference type="RefSeq" id="XP_031417813.1"/>
    </source>
</evidence>
<proteinExistence type="predicted"/>
<dbReference type="PANTHER" id="PTHR46013">
    <property type="entry name" value="VASCULAR CELL ADHESION MOLECULE 1"/>
    <property type="match status" value="1"/>
</dbReference>
<dbReference type="KEGG" id="char:116219050"/>
<dbReference type="Gene3D" id="2.60.40.10">
    <property type="entry name" value="Immunoglobulins"/>
    <property type="match status" value="2"/>
</dbReference>
<evidence type="ECO:0000313" key="7">
    <source>
        <dbReference type="Proteomes" id="UP000515152"/>
    </source>
</evidence>
<dbReference type="InterPro" id="IPR036179">
    <property type="entry name" value="Ig-like_dom_sf"/>
</dbReference>
<dbReference type="PANTHER" id="PTHR46013:SF4">
    <property type="entry name" value="B-CELL RECEPTOR CD22-RELATED"/>
    <property type="match status" value="1"/>
</dbReference>
<feature type="domain" description="Ig-like" evidence="6">
    <location>
        <begin position="126"/>
        <end position="217"/>
    </location>
</feature>
<dbReference type="InterPro" id="IPR013783">
    <property type="entry name" value="Ig-like_fold"/>
</dbReference>
<reference evidence="8" key="1">
    <citation type="submission" date="2025-08" db="UniProtKB">
        <authorList>
            <consortium name="RefSeq"/>
        </authorList>
    </citation>
    <scope>IDENTIFICATION</scope>
</reference>
<evidence type="ECO:0000256" key="2">
    <source>
        <dbReference type="ARBA" id="ARBA00041781"/>
    </source>
</evidence>